<evidence type="ECO:0000256" key="1">
    <source>
        <dbReference type="SAM" id="MobiDB-lite"/>
    </source>
</evidence>
<evidence type="ECO:0000313" key="2">
    <source>
        <dbReference type="EMBL" id="MCI20613.1"/>
    </source>
</evidence>
<organism evidence="2 3">
    <name type="scientific">Trifolium medium</name>
    <dbReference type="NCBI Taxonomy" id="97028"/>
    <lineage>
        <taxon>Eukaryota</taxon>
        <taxon>Viridiplantae</taxon>
        <taxon>Streptophyta</taxon>
        <taxon>Embryophyta</taxon>
        <taxon>Tracheophyta</taxon>
        <taxon>Spermatophyta</taxon>
        <taxon>Magnoliopsida</taxon>
        <taxon>eudicotyledons</taxon>
        <taxon>Gunneridae</taxon>
        <taxon>Pentapetalae</taxon>
        <taxon>rosids</taxon>
        <taxon>fabids</taxon>
        <taxon>Fabales</taxon>
        <taxon>Fabaceae</taxon>
        <taxon>Papilionoideae</taxon>
        <taxon>50 kb inversion clade</taxon>
        <taxon>NPAAA clade</taxon>
        <taxon>Hologalegina</taxon>
        <taxon>IRL clade</taxon>
        <taxon>Trifolieae</taxon>
        <taxon>Trifolium</taxon>
    </lineage>
</organism>
<sequence>MEKGKVDIKFDDVADILPGKENVCIKVRVLRLWKVTAFLNSCESSSVEIVLVDEKLVATSLIGSGNVLNMYLNPRVRGSIPTEGKNSTSEGGREDRE</sequence>
<dbReference type="Proteomes" id="UP000265520">
    <property type="component" value="Unassembled WGS sequence"/>
</dbReference>
<feature type="region of interest" description="Disordered" evidence="1">
    <location>
        <begin position="77"/>
        <end position="97"/>
    </location>
</feature>
<comment type="caution">
    <text evidence="2">The sequence shown here is derived from an EMBL/GenBank/DDBJ whole genome shotgun (WGS) entry which is preliminary data.</text>
</comment>
<protein>
    <recommendedName>
        <fullName evidence="4">Replication factor A protein</fullName>
    </recommendedName>
</protein>
<reference evidence="2 3" key="1">
    <citation type="journal article" date="2018" name="Front. Plant Sci.">
        <title>Red Clover (Trifolium pratense) and Zigzag Clover (T. medium) - A Picture of Genomic Similarities and Differences.</title>
        <authorList>
            <person name="Dluhosova J."/>
            <person name="Istvanek J."/>
            <person name="Nedelnik J."/>
            <person name="Repkova J."/>
        </authorList>
    </citation>
    <scope>NUCLEOTIDE SEQUENCE [LARGE SCALE GENOMIC DNA]</scope>
    <source>
        <strain evidence="3">cv. 10/8</strain>
        <tissue evidence="2">Leaf</tissue>
    </source>
</reference>
<dbReference type="EMBL" id="LXQA010120741">
    <property type="protein sequence ID" value="MCI20613.1"/>
    <property type="molecule type" value="Genomic_DNA"/>
</dbReference>
<evidence type="ECO:0008006" key="4">
    <source>
        <dbReference type="Google" id="ProtNLM"/>
    </source>
</evidence>
<dbReference type="AlphaFoldDB" id="A0A392Q893"/>
<name>A0A392Q893_9FABA</name>
<keyword evidence="3" id="KW-1185">Reference proteome</keyword>
<accession>A0A392Q893</accession>
<evidence type="ECO:0000313" key="3">
    <source>
        <dbReference type="Proteomes" id="UP000265520"/>
    </source>
</evidence>
<proteinExistence type="predicted"/>
<feature type="non-terminal residue" evidence="2">
    <location>
        <position position="97"/>
    </location>
</feature>